<dbReference type="PANTHER" id="PTHR20930:SF0">
    <property type="entry name" value="PROTEIN ILRUN"/>
    <property type="match status" value="1"/>
</dbReference>
<evidence type="ECO:0000256" key="5">
    <source>
        <dbReference type="ARBA" id="ARBA00023329"/>
    </source>
</evidence>
<dbReference type="Pfam" id="PF00564">
    <property type="entry name" value="PB1"/>
    <property type="match status" value="1"/>
</dbReference>
<dbReference type="CDD" id="cd14319">
    <property type="entry name" value="UBA_NBR1"/>
    <property type="match status" value="1"/>
</dbReference>
<evidence type="ECO:0000256" key="6">
    <source>
        <dbReference type="PROSITE-ProRule" id="PRU00228"/>
    </source>
</evidence>
<dbReference type="InterPro" id="IPR043145">
    <property type="entry name" value="Znf_ZZ_sf"/>
</dbReference>
<keyword evidence="10" id="KW-1185">Reference proteome</keyword>
<evidence type="ECO:0000256" key="4">
    <source>
        <dbReference type="ARBA" id="ARBA00022833"/>
    </source>
</evidence>
<evidence type="ECO:0000313" key="10">
    <source>
        <dbReference type="Proteomes" id="UP001633002"/>
    </source>
</evidence>
<dbReference type="GO" id="GO:0031410">
    <property type="term" value="C:cytoplasmic vesicle"/>
    <property type="evidence" value="ECO:0007669"/>
    <property type="project" value="UniProtKB-KW"/>
</dbReference>
<keyword evidence="5" id="KW-0968">Cytoplasmic vesicle</keyword>
<dbReference type="GO" id="GO:0005776">
    <property type="term" value="C:autophagosome"/>
    <property type="evidence" value="ECO:0007669"/>
    <property type="project" value="UniProtKB-SubCell"/>
</dbReference>
<proteinExistence type="predicted"/>
<keyword evidence="4" id="KW-0862">Zinc</keyword>
<dbReference type="InterPro" id="IPR056893">
    <property type="entry name" value="UBA_Nbr1_C"/>
</dbReference>
<protein>
    <recommendedName>
        <fullName evidence="8">ZZ-type domain-containing protein</fullName>
    </recommendedName>
</protein>
<dbReference type="SMART" id="SM00666">
    <property type="entry name" value="PB1"/>
    <property type="match status" value="1"/>
</dbReference>
<dbReference type="InterPro" id="IPR000433">
    <property type="entry name" value="Znf_ZZ"/>
</dbReference>
<dbReference type="Pfam" id="PF16158">
    <property type="entry name" value="N_BRCA1_IG"/>
    <property type="match status" value="1"/>
</dbReference>
<comment type="caution">
    <text evidence="9">The sequence shown here is derived from an EMBL/GenBank/DDBJ whole genome shotgun (WGS) entry which is preliminary data.</text>
</comment>
<evidence type="ECO:0000259" key="8">
    <source>
        <dbReference type="PROSITE" id="PS50135"/>
    </source>
</evidence>
<dbReference type="InterPro" id="IPR000270">
    <property type="entry name" value="PB1_dom"/>
</dbReference>
<evidence type="ECO:0000256" key="2">
    <source>
        <dbReference type="ARBA" id="ARBA00022723"/>
    </source>
</evidence>
<sequence>MESVQTQYVIKVHHADILRRLTLMKQPGGDSGLSFLELEGKIREMFQFPASAKLKITYVDKEKDSVTLENDEDLKDACIYQGLNPLRLDVVLVSPEADSSGQSRNAPDFNAPFAGLEEVLKNLGSENVMSMLQAYEPLFRGMRHPSQIPDLVENVLKTIAAQFESPSDPAASNSETPPINKDQTAPEDATQRAGAQGPDRESVHYGVACDGCGESPIVGVRHKSTLKEDYDLCSSCHSKADAPAGEYIIVNKPRFRGRHCHRGRMMGPSPWGIWGPMSRYPQCGMRVPQDCHGGRLDARFVRDVSIFDGTQIAPGTRFTKIWRLRNSGAVAWPANTRLVNVDGDDLGSATFTPLEIGEQGLSPEGEIDVSVDCVAPQKAGRYQSTWRLAAPWGAKFGQKIWVQVQVVPSDALDQPAQVNVAGGHTEVGESSSAGGTVQVDQIGQTSTIVAAEAENSAAQAENEASVFETEKGIAGPQEPVNTEDVLLTAKALETANDVGSLSTKSMEESFVKVDVNNDGNQTPVIQMTEMPSLSEEMPELQKATTAEKAVVEETTHADEAVNVPVESVTTEVPVGKSAESAETGSNTNEDAAYSPLLLKLESMGFTDRALNVELLKANALDLRKTVDSLCEAEDWEPALNELTEMGFNDSDMNRRLMFKYGGNLKGVVKELVQLAKYNA</sequence>
<dbReference type="Pfam" id="PF24932">
    <property type="entry name" value="UBA_NBR1_C"/>
    <property type="match status" value="1"/>
</dbReference>
<dbReference type="PROSITE" id="PS50135">
    <property type="entry name" value="ZF_ZZ_2"/>
    <property type="match status" value="1"/>
</dbReference>
<dbReference type="PANTHER" id="PTHR20930">
    <property type="entry name" value="OVARIAN CARCINOMA ANTIGEN CA125-RELATED"/>
    <property type="match status" value="1"/>
</dbReference>
<dbReference type="AlphaFoldDB" id="A0ABD3I0C4"/>
<keyword evidence="2" id="KW-0479">Metal-binding</keyword>
<dbReference type="CDD" id="cd14947">
    <property type="entry name" value="NBR1_like"/>
    <property type="match status" value="1"/>
</dbReference>
<evidence type="ECO:0000313" key="9">
    <source>
        <dbReference type="EMBL" id="KAL3695029.1"/>
    </source>
</evidence>
<evidence type="ECO:0000256" key="3">
    <source>
        <dbReference type="ARBA" id="ARBA00022771"/>
    </source>
</evidence>
<dbReference type="EMBL" id="JBJQOH010000003">
    <property type="protein sequence ID" value="KAL3695029.1"/>
    <property type="molecule type" value="Genomic_DNA"/>
</dbReference>
<evidence type="ECO:0000256" key="7">
    <source>
        <dbReference type="SAM" id="MobiDB-lite"/>
    </source>
</evidence>
<dbReference type="SUPFAM" id="SSF46934">
    <property type="entry name" value="UBA-like"/>
    <property type="match status" value="2"/>
</dbReference>
<evidence type="ECO:0000256" key="1">
    <source>
        <dbReference type="ARBA" id="ARBA00004419"/>
    </source>
</evidence>
<dbReference type="InterPro" id="IPR009060">
    <property type="entry name" value="UBA-like_sf"/>
</dbReference>
<reference evidence="9 10" key="1">
    <citation type="submission" date="2024-09" db="EMBL/GenBank/DDBJ databases">
        <title>Chromosome-scale assembly of Riccia sorocarpa.</title>
        <authorList>
            <person name="Paukszto L."/>
        </authorList>
    </citation>
    <scope>NUCLEOTIDE SEQUENCE [LARGE SCALE GENOMIC DNA]</scope>
    <source>
        <strain evidence="9">LP-2024</strain>
        <tissue evidence="9">Aerial parts of the thallus</tissue>
    </source>
</reference>
<feature type="region of interest" description="Disordered" evidence="7">
    <location>
        <begin position="164"/>
        <end position="201"/>
    </location>
</feature>
<dbReference type="InterPro" id="IPR032350">
    <property type="entry name" value="Nbr1_FW"/>
</dbReference>
<dbReference type="Pfam" id="PF00569">
    <property type="entry name" value="ZZ"/>
    <property type="match status" value="1"/>
</dbReference>
<dbReference type="Gene3D" id="2.60.40.10">
    <property type="entry name" value="Immunoglobulins"/>
    <property type="match status" value="1"/>
</dbReference>
<dbReference type="Gene3D" id="3.30.60.90">
    <property type="match status" value="1"/>
</dbReference>
<dbReference type="FunFam" id="2.60.40.10:FF:000199">
    <property type="entry name" value="next to BRCA1 gene 1 protein-like"/>
    <property type="match status" value="1"/>
</dbReference>
<dbReference type="InterPro" id="IPR013783">
    <property type="entry name" value="Ig-like_fold"/>
</dbReference>
<organism evidence="9 10">
    <name type="scientific">Riccia sorocarpa</name>
    <dbReference type="NCBI Taxonomy" id="122646"/>
    <lineage>
        <taxon>Eukaryota</taxon>
        <taxon>Viridiplantae</taxon>
        <taxon>Streptophyta</taxon>
        <taxon>Embryophyta</taxon>
        <taxon>Marchantiophyta</taxon>
        <taxon>Marchantiopsida</taxon>
        <taxon>Marchantiidae</taxon>
        <taxon>Marchantiales</taxon>
        <taxon>Ricciaceae</taxon>
        <taxon>Riccia</taxon>
    </lineage>
</organism>
<dbReference type="SUPFAM" id="SSF57850">
    <property type="entry name" value="RING/U-box"/>
    <property type="match status" value="1"/>
</dbReference>
<dbReference type="SMART" id="SM00291">
    <property type="entry name" value="ZnF_ZZ"/>
    <property type="match status" value="1"/>
</dbReference>
<feature type="domain" description="ZZ-type" evidence="8">
    <location>
        <begin position="204"/>
        <end position="255"/>
    </location>
</feature>
<keyword evidence="3 6" id="KW-0863">Zinc-finger</keyword>
<gene>
    <name evidence="9" type="ORF">R1sor_008680</name>
</gene>
<comment type="subcellular location">
    <subcellularLocation>
        <location evidence="1">Cytoplasmic vesicle</location>
        <location evidence="1">Autophagosome</location>
    </subcellularLocation>
</comment>
<feature type="region of interest" description="Disordered" evidence="7">
    <location>
        <begin position="568"/>
        <end position="588"/>
    </location>
</feature>
<dbReference type="GO" id="GO:0008270">
    <property type="term" value="F:zinc ion binding"/>
    <property type="evidence" value="ECO:0007669"/>
    <property type="project" value="UniProtKB-KW"/>
</dbReference>
<dbReference type="SUPFAM" id="SSF54277">
    <property type="entry name" value="CAD &amp; PB1 domains"/>
    <property type="match status" value="1"/>
</dbReference>
<feature type="compositionally biased region" description="Polar residues" evidence="7">
    <location>
        <begin position="170"/>
        <end position="183"/>
    </location>
</feature>
<dbReference type="Gene3D" id="1.10.8.10">
    <property type="entry name" value="DNA helicase RuvA subunit, C-terminal domain"/>
    <property type="match status" value="2"/>
</dbReference>
<accession>A0ABD3I0C4</accession>
<dbReference type="Proteomes" id="UP001633002">
    <property type="component" value="Unassembled WGS sequence"/>
</dbReference>
<dbReference type="Gene3D" id="3.10.20.90">
    <property type="entry name" value="Phosphatidylinositol 3-kinase Catalytic Subunit, Chain A, domain 1"/>
    <property type="match status" value="1"/>
</dbReference>
<name>A0ABD3I0C4_9MARC</name>